<evidence type="ECO:0000256" key="13">
    <source>
        <dbReference type="PIRSR" id="PIRSR000098-2"/>
    </source>
</evidence>
<dbReference type="GO" id="GO:0050661">
    <property type="term" value="F:NADP binding"/>
    <property type="evidence" value="ECO:0007669"/>
    <property type="project" value="InterPro"/>
</dbReference>
<feature type="domain" description="ACT" evidence="15">
    <location>
        <begin position="342"/>
        <end position="417"/>
    </location>
</feature>
<comment type="caution">
    <text evidence="16">The sequence shown here is derived from an EMBL/GenBank/DDBJ whole genome shotgun (WGS) entry which is preliminary data.</text>
</comment>
<evidence type="ECO:0000256" key="4">
    <source>
        <dbReference type="ARBA" id="ARBA00013213"/>
    </source>
</evidence>
<dbReference type="Proteomes" id="UP000319384">
    <property type="component" value="Unassembled WGS sequence"/>
</dbReference>
<gene>
    <name evidence="16" type="ORF">EVA95_03410</name>
</gene>
<dbReference type="PIRSF" id="PIRSF000098">
    <property type="entry name" value="Homoser_dehydrog"/>
    <property type="match status" value="1"/>
</dbReference>
<dbReference type="GO" id="GO:0009086">
    <property type="term" value="P:methionine biosynthetic process"/>
    <property type="evidence" value="ECO:0007669"/>
    <property type="project" value="UniProtKB-KW"/>
</dbReference>
<evidence type="ECO:0000313" key="17">
    <source>
        <dbReference type="Proteomes" id="UP000319384"/>
    </source>
</evidence>
<dbReference type="PROSITE" id="PS51671">
    <property type="entry name" value="ACT"/>
    <property type="match status" value="1"/>
</dbReference>
<reference evidence="16 17" key="1">
    <citation type="submission" date="2019-02" db="EMBL/GenBank/DDBJ databases">
        <title>Prokaryotic population dynamics and viral predation in marine succession experiment using metagenomics: the confinement effect.</title>
        <authorList>
            <person name="Haro-Moreno J.M."/>
            <person name="Rodriguez-Valera F."/>
            <person name="Lopez-Perez M."/>
        </authorList>
    </citation>
    <scope>NUCLEOTIDE SEQUENCE [LARGE SCALE GENOMIC DNA]</scope>
    <source>
        <strain evidence="16">MED-G162</strain>
    </source>
</reference>
<keyword evidence="10" id="KW-0486">Methionine biosynthesis</keyword>
<evidence type="ECO:0000256" key="10">
    <source>
        <dbReference type="ARBA" id="ARBA00023167"/>
    </source>
</evidence>
<dbReference type="PANTHER" id="PTHR43331:SF1">
    <property type="entry name" value="HOMOSERINE DEHYDROGENASE"/>
    <property type="match status" value="1"/>
</dbReference>
<comment type="pathway">
    <text evidence="2">Amino-acid biosynthesis; L-methionine biosynthesis via de novo pathway; L-homoserine from L-aspartate: step 3/3.</text>
</comment>
<dbReference type="FunFam" id="3.30.360.10:FF:000005">
    <property type="entry name" value="Homoserine dehydrogenase"/>
    <property type="match status" value="1"/>
</dbReference>
<evidence type="ECO:0000256" key="7">
    <source>
        <dbReference type="ARBA" id="ARBA00022697"/>
    </source>
</evidence>
<evidence type="ECO:0000256" key="5">
    <source>
        <dbReference type="ARBA" id="ARBA00013376"/>
    </source>
</evidence>
<evidence type="ECO:0000313" key="16">
    <source>
        <dbReference type="EMBL" id="RZO25550.1"/>
    </source>
</evidence>
<evidence type="ECO:0000256" key="14">
    <source>
        <dbReference type="RuleBase" id="RU004171"/>
    </source>
</evidence>
<protein>
    <recommendedName>
        <fullName evidence="5">Homoserine dehydrogenase</fullName>
        <ecNumber evidence="4">1.1.1.3</ecNumber>
    </recommendedName>
</protein>
<evidence type="ECO:0000256" key="6">
    <source>
        <dbReference type="ARBA" id="ARBA00022605"/>
    </source>
</evidence>
<dbReference type="PROSITE" id="PS01042">
    <property type="entry name" value="HOMOSER_DHGENASE"/>
    <property type="match status" value="1"/>
</dbReference>
<keyword evidence="7" id="KW-0791">Threonine biosynthesis</keyword>
<dbReference type="SUPFAM" id="SSF51735">
    <property type="entry name" value="NAD(P)-binding Rossmann-fold domains"/>
    <property type="match status" value="1"/>
</dbReference>
<dbReference type="GO" id="GO:0009088">
    <property type="term" value="P:threonine biosynthetic process"/>
    <property type="evidence" value="ECO:0007669"/>
    <property type="project" value="UniProtKB-UniPathway"/>
</dbReference>
<feature type="binding site" evidence="13">
    <location>
        <position position="102"/>
    </location>
    <ligand>
        <name>NADPH</name>
        <dbReference type="ChEBI" id="CHEBI:57783"/>
    </ligand>
</feature>
<comment type="similarity">
    <text evidence="3 14">Belongs to the homoserine dehydrogenase family.</text>
</comment>
<evidence type="ECO:0000256" key="3">
    <source>
        <dbReference type="ARBA" id="ARBA00006753"/>
    </source>
</evidence>
<dbReference type="EMBL" id="SHBH01000033">
    <property type="protein sequence ID" value="RZO25550.1"/>
    <property type="molecule type" value="Genomic_DNA"/>
</dbReference>
<dbReference type="Gene3D" id="3.30.360.10">
    <property type="entry name" value="Dihydrodipicolinate Reductase, domain 2"/>
    <property type="match status" value="1"/>
</dbReference>
<dbReference type="InterPro" id="IPR045865">
    <property type="entry name" value="ACT-like_dom_sf"/>
</dbReference>
<comment type="catalytic activity">
    <reaction evidence="11">
        <text>L-homoserine + NAD(+) = L-aspartate 4-semialdehyde + NADH + H(+)</text>
        <dbReference type="Rhea" id="RHEA:15757"/>
        <dbReference type="ChEBI" id="CHEBI:15378"/>
        <dbReference type="ChEBI" id="CHEBI:57476"/>
        <dbReference type="ChEBI" id="CHEBI:57540"/>
        <dbReference type="ChEBI" id="CHEBI:57945"/>
        <dbReference type="ChEBI" id="CHEBI:537519"/>
        <dbReference type="EC" id="1.1.1.3"/>
    </reaction>
    <physiologicalReaction direction="right-to-left" evidence="11">
        <dbReference type="Rhea" id="RHEA:15759"/>
    </physiologicalReaction>
</comment>
<accession>A0A520MWE2</accession>
<dbReference type="InterPro" id="IPR001342">
    <property type="entry name" value="HDH_cat"/>
</dbReference>
<dbReference type="InterPro" id="IPR005106">
    <property type="entry name" value="Asp/hSer_DH_NAD-bd"/>
</dbReference>
<keyword evidence="9" id="KW-0560">Oxidoreductase</keyword>
<dbReference type="UniPathway" id="UPA00051">
    <property type="reaction ID" value="UER00465"/>
</dbReference>
<dbReference type="UniPathway" id="UPA00050">
    <property type="reaction ID" value="UER00063"/>
</dbReference>
<dbReference type="InterPro" id="IPR019811">
    <property type="entry name" value="HDH_CS"/>
</dbReference>
<dbReference type="Gene3D" id="3.30.70.260">
    <property type="match status" value="1"/>
</dbReference>
<feature type="binding site" evidence="13">
    <location>
        <position position="186"/>
    </location>
    <ligand>
        <name>L-homoserine</name>
        <dbReference type="ChEBI" id="CHEBI:57476"/>
    </ligand>
</feature>
<evidence type="ECO:0000256" key="1">
    <source>
        <dbReference type="ARBA" id="ARBA00005056"/>
    </source>
</evidence>
<keyword evidence="8 13" id="KW-0521">NADP</keyword>
<evidence type="ECO:0000259" key="15">
    <source>
        <dbReference type="PROSITE" id="PS51671"/>
    </source>
</evidence>
<dbReference type="SUPFAM" id="SSF55021">
    <property type="entry name" value="ACT-like"/>
    <property type="match status" value="1"/>
</dbReference>
<feature type="active site" description="Proton donor" evidence="12">
    <location>
        <position position="201"/>
    </location>
</feature>
<dbReference type="NCBIfam" id="NF004976">
    <property type="entry name" value="PRK06349.1"/>
    <property type="match status" value="1"/>
</dbReference>
<evidence type="ECO:0000256" key="8">
    <source>
        <dbReference type="ARBA" id="ARBA00022857"/>
    </source>
</evidence>
<comment type="pathway">
    <text evidence="1">Amino-acid biosynthesis; L-threonine biosynthesis; L-threonine from L-aspartate: step 3/5.</text>
</comment>
<dbReference type="SUPFAM" id="SSF55347">
    <property type="entry name" value="Glyceraldehyde-3-phosphate dehydrogenase-like, C-terminal domain"/>
    <property type="match status" value="1"/>
</dbReference>
<organism evidence="16 17">
    <name type="scientific">SAR86 cluster bacterium</name>
    <dbReference type="NCBI Taxonomy" id="2030880"/>
    <lineage>
        <taxon>Bacteria</taxon>
        <taxon>Pseudomonadati</taxon>
        <taxon>Pseudomonadota</taxon>
        <taxon>Gammaproteobacteria</taxon>
        <taxon>SAR86 cluster</taxon>
    </lineage>
</organism>
<sequence length="420" mass="46390">MERLKIGICGWGNVATGLFNTVNKNKELIKLNGNLEIEIVVIGARRDNPKCDPGKTKIERDIFDVIENDIDVVVELIGGVEVARELILKAIKNKKHVITANKAVIFHHGDEIKKEANLNGVKFLYESSVCAGTPIIKLLSEELSANNITKIAGMLNGTSNFILSNMEEGEDFEPTLQLAQKKGYAEPDPTFDIEGMDAAHKIGILSSLAFGTALPPEDFYIEGISKIDKIDFKYSIEMGYTIKHLAVSKMNSNNIELRVHPVLIKLNSYLANLKGVRNGIEVETDLLGTLHIAGSGAGQEATASGLISDLVHLANSNLNFSSNEIETIPEIIDFSSLSFQYYFYIEAEDIPGVMASITSMFAQKKIGIESIVQKENLKDNRVPIVIISDPFMEKNHDELVKNILNLNSVNKVRSIRIESY</sequence>
<dbReference type="Gene3D" id="3.40.50.720">
    <property type="entry name" value="NAD(P)-binding Rossmann-like Domain"/>
    <property type="match status" value="1"/>
</dbReference>
<evidence type="ECO:0000256" key="2">
    <source>
        <dbReference type="ARBA" id="ARBA00005062"/>
    </source>
</evidence>
<dbReference type="InterPro" id="IPR016204">
    <property type="entry name" value="HDH"/>
</dbReference>
<dbReference type="AlphaFoldDB" id="A0A520MWE2"/>
<name>A0A520MWE2_9GAMM</name>
<dbReference type="InterPro" id="IPR002912">
    <property type="entry name" value="ACT_dom"/>
</dbReference>
<keyword evidence="6" id="KW-0028">Amino-acid biosynthesis</keyword>
<dbReference type="InterPro" id="IPR036291">
    <property type="entry name" value="NAD(P)-bd_dom_sf"/>
</dbReference>
<evidence type="ECO:0000256" key="11">
    <source>
        <dbReference type="ARBA" id="ARBA00049031"/>
    </source>
</evidence>
<dbReference type="GO" id="GO:0004412">
    <property type="term" value="F:homoserine dehydrogenase activity"/>
    <property type="evidence" value="ECO:0007669"/>
    <property type="project" value="UniProtKB-EC"/>
</dbReference>
<dbReference type="EC" id="1.1.1.3" evidence="4"/>
<proteinExistence type="inferred from homology"/>
<evidence type="ECO:0000256" key="12">
    <source>
        <dbReference type="PIRSR" id="PIRSR000098-1"/>
    </source>
</evidence>
<evidence type="ECO:0000256" key="9">
    <source>
        <dbReference type="ARBA" id="ARBA00023002"/>
    </source>
</evidence>
<dbReference type="Pfam" id="PF03447">
    <property type="entry name" value="NAD_binding_3"/>
    <property type="match status" value="1"/>
</dbReference>
<dbReference type="Pfam" id="PF00742">
    <property type="entry name" value="Homoserine_dh"/>
    <property type="match status" value="1"/>
</dbReference>
<dbReference type="CDD" id="cd04881">
    <property type="entry name" value="ACT_HSDH-Hom"/>
    <property type="match status" value="1"/>
</dbReference>
<dbReference type="PANTHER" id="PTHR43331">
    <property type="entry name" value="HOMOSERINE DEHYDROGENASE"/>
    <property type="match status" value="1"/>
</dbReference>